<evidence type="ECO:0000313" key="2">
    <source>
        <dbReference type="EMBL" id="NDL55833.1"/>
    </source>
</evidence>
<reference evidence="2 3" key="1">
    <citation type="submission" date="2019-11" db="EMBL/GenBank/DDBJ databases">
        <authorList>
            <person name="Li X.-J."/>
            <person name="Feng X.-M."/>
        </authorList>
    </citation>
    <scope>NUCLEOTIDE SEQUENCE [LARGE SCALE GENOMIC DNA]</scope>
    <source>
        <strain evidence="2 3">XMNu-373</strain>
    </source>
</reference>
<dbReference type="InterPro" id="IPR041496">
    <property type="entry name" value="YitH/HolE_GNAT"/>
</dbReference>
<dbReference type="InterPro" id="IPR016181">
    <property type="entry name" value="Acyl_CoA_acyltransferase"/>
</dbReference>
<dbReference type="PANTHER" id="PTHR47237">
    <property type="entry name" value="SLL0310 PROTEIN"/>
    <property type="match status" value="1"/>
</dbReference>
<evidence type="ECO:0000313" key="3">
    <source>
        <dbReference type="Proteomes" id="UP000460435"/>
    </source>
</evidence>
<keyword evidence="2" id="KW-0808">Transferase</keyword>
<accession>A0A7K3LXV0</accession>
<sequence>MEVATPEEWKVVTEWGNGEHWNIGFRDPECFFAIDPGGFFLGKAGGRPVSAVSLVNYDDSYAVWGHYLVAPGERGKGYGIGVCKVASRHSGNRTTAGDAMPEQVQNYSKDGSQPIHKTVHWYGDLARTGSQHEQVVPITAAHLDAVADYDAESFPARRGPFLEKWLFAEGHRALVYLSDDGVAGYGVIRPAPVGHRIGPLTADTPEIAHALLESLTAELPAGETMSVFAPDLQPATAGLLTDLGLAEHFHVVRMWRGPRPDLRTERVYAISSLEVG</sequence>
<proteinExistence type="predicted"/>
<dbReference type="Proteomes" id="UP000460435">
    <property type="component" value="Unassembled WGS sequence"/>
</dbReference>
<organism evidence="2 3">
    <name type="scientific">Phytoactinopolyspora mesophila</name>
    <dbReference type="NCBI Taxonomy" id="2650750"/>
    <lineage>
        <taxon>Bacteria</taxon>
        <taxon>Bacillati</taxon>
        <taxon>Actinomycetota</taxon>
        <taxon>Actinomycetes</taxon>
        <taxon>Jiangellales</taxon>
        <taxon>Jiangellaceae</taxon>
        <taxon>Phytoactinopolyspora</taxon>
    </lineage>
</organism>
<keyword evidence="3" id="KW-1185">Reference proteome</keyword>
<dbReference type="PROSITE" id="PS51186">
    <property type="entry name" value="GNAT"/>
    <property type="match status" value="1"/>
</dbReference>
<protein>
    <submittedName>
        <fullName evidence="2">GNAT family N-acetyltransferase</fullName>
    </submittedName>
</protein>
<dbReference type="SUPFAM" id="SSF55729">
    <property type="entry name" value="Acyl-CoA N-acyltransferases (Nat)"/>
    <property type="match status" value="1"/>
</dbReference>
<dbReference type="InterPro" id="IPR000182">
    <property type="entry name" value="GNAT_dom"/>
</dbReference>
<evidence type="ECO:0000259" key="1">
    <source>
        <dbReference type="PROSITE" id="PS51186"/>
    </source>
</evidence>
<dbReference type="Gene3D" id="3.40.630.90">
    <property type="match status" value="1"/>
</dbReference>
<dbReference type="AlphaFoldDB" id="A0A7K3LXV0"/>
<name>A0A7K3LXV0_9ACTN</name>
<gene>
    <name evidence="2" type="ORF">F7O44_01980</name>
</gene>
<dbReference type="Pfam" id="PF18014">
    <property type="entry name" value="Acetyltransf_18"/>
    <property type="match status" value="1"/>
</dbReference>
<dbReference type="EMBL" id="WLZY01000001">
    <property type="protein sequence ID" value="NDL55833.1"/>
    <property type="molecule type" value="Genomic_DNA"/>
</dbReference>
<feature type="domain" description="N-acetyltransferase" evidence="1">
    <location>
        <begin position="1"/>
        <end position="130"/>
    </location>
</feature>
<comment type="caution">
    <text evidence="2">The sequence shown here is derived from an EMBL/GenBank/DDBJ whole genome shotgun (WGS) entry which is preliminary data.</text>
</comment>
<dbReference type="Pfam" id="PF00583">
    <property type="entry name" value="Acetyltransf_1"/>
    <property type="match status" value="1"/>
</dbReference>
<dbReference type="PANTHER" id="PTHR47237:SF1">
    <property type="entry name" value="SLL0310 PROTEIN"/>
    <property type="match status" value="1"/>
</dbReference>
<dbReference type="InterPro" id="IPR052729">
    <property type="entry name" value="Acyl/Acetyltrans_Enzymes"/>
</dbReference>
<dbReference type="GO" id="GO:0016747">
    <property type="term" value="F:acyltransferase activity, transferring groups other than amino-acyl groups"/>
    <property type="evidence" value="ECO:0007669"/>
    <property type="project" value="InterPro"/>
</dbReference>